<dbReference type="EMBL" id="CP109109">
    <property type="protein sequence ID" value="WSC01672.1"/>
    <property type="molecule type" value="Genomic_DNA"/>
</dbReference>
<accession>A0ACD4ZXA4</accession>
<evidence type="ECO:0000313" key="1">
    <source>
        <dbReference type="EMBL" id="WSC01672.1"/>
    </source>
</evidence>
<reference evidence="1" key="1">
    <citation type="submission" date="2022-10" db="EMBL/GenBank/DDBJ databases">
        <title>The complete genomes of actinobacterial strains from the NBC collection.</title>
        <authorList>
            <person name="Joergensen T.S."/>
            <person name="Alvarez Arevalo M."/>
            <person name="Sterndorff E.B."/>
            <person name="Faurdal D."/>
            <person name="Vuksanovic O."/>
            <person name="Mourched A.-S."/>
            <person name="Charusanti P."/>
            <person name="Shaw S."/>
            <person name="Blin K."/>
            <person name="Weber T."/>
        </authorList>
    </citation>
    <scope>NUCLEOTIDE SEQUENCE</scope>
    <source>
        <strain evidence="1">NBC 01771</strain>
    </source>
</reference>
<proteinExistence type="predicted"/>
<sequence>MTQPSSAANRQLSALRRVQLATALRNVQGEKRFGLYVLVNPEQDPAPRLAAVQALATGRQWTVAIRAIDHTRPIDPAVRPQLARLLTALRQREIHGVVAASRVDISDDDQYACGLLQRHGGRRRQALQPVLPAGDRGGRSVSGRDRVRSATNWTRT</sequence>
<name>A0ACD4ZXA4_9ACTN</name>
<evidence type="ECO:0000313" key="2">
    <source>
        <dbReference type="Proteomes" id="UP001348369"/>
    </source>
</evidence>
<keyword evidence="2" id="KW-1185">Reference proteome</keyword>
<dbReference type="Proteomes" id="UP001348369">
    <property type="component" value="Chromosome"/>
</dbReference>
<organism evidence="1 2">
    <name type="scientific">Streptomyces scopuliridis</name>
    <dbReference type="NCBI Taxonomy" id="452529"/>
    <lineage>
        <taxon>Bacteria</taxon>
        <taxon>Bacillati</taxon>
        <taxon>Actinomycetota</taxon>
        <taxon>Actinomycetes</taxon>
        <taxon>Kitasatosporales</taxon>
        <taxon>Streptomycetaceae</taxon>
        <taxon>Streptomyces</taxon>
    </lineage>
</organism>
<gene>
    <name evidence="1" type="ORF">OG835_34795</name>
</gene>
<protein>
    <submittedName>
        <fullName evidence="1">Uncharacterized protein</fullName>
    </submittedName>
</protein>